<keyword evidence="5" id="KW-0411">Iron-sulfur</keyword>
<evidence type="ECO:0000259" key="6">
    <source>
        <dbReference type="Pfam" id="PF04055"/>
    </source>
</evidence>
<keyword evidence="2" id="KW-0949">S-adenosyl-L-methionine</keyword>
<name>A0A2H0M210_9BACT</name>
<dbReference type="EMBL" id="PCWA01000016">
    <property type="protein sequence ID" value="PIQ89765.1"/>
    <property type="molecule type" value="Genomic_DNA"/>
</dbReference>
<evidence type="ECO:0000256" key="5">
    <source>
        <dbReference type="ARBA" id="ARBA00023014"/>
    </source>
</evidence>
<dbReference type="InterPro" id="IPR040086">
    <property type="entry name" value="MJ0683-like"/>
</dbReference>
<reference evidence="7 8" key="1">
    <citation type="submission" date="2017-09" db="EMBL/GenBank/DDBJ databases">
        <title>Depth-based differentiation of microbial function through sediment-hosted aquifers and enrichment of novel symbionts in the deep terrestrial subsurface.</title>
        <authorList>
            <person name="Probst A.J."/>
            <person name="Ladd B."/>
            <person name="Jarett J.K."/>
            <person name="Geller-Mcgrath D.E."/>
            <person name="Sieber C.M."/>
            <person name="Emerson J.B."/>
            <person name="Anantharaman K."/>
            <person name="Thomas B.C."/>
            <person name="Malmstrom R."/>
            <person name="Stieglmeier M."/>
            <person name="Klingl A."/>
            <person name="Woyke T."/>
            <person name="Ryan C.M."/>
            <person name="Banfield J.F."/>
        </authorList>
    </citation>
    <scope>NUCLEOTIDE SEQUENCE [LARGE SCALE GENOMIC DNA]</scope>
    <source>
        <strain evidence="7">CG11_big_fil_rev_8_21_14_0_20_42_13</strain>
    </source>
</reference>
<comment type="cofactor">
    <cofactor evidence="1">
        <name>[4Fe-4S] cluster</name>
        <dbReference type="ChEBI" id="CHEBI:49883"/>
    </cofactor>
</comment>
<feature type="domain" description="Radical SAM core" evidence="6">
    <location>
        <begin position="23"/>
        <end position="200"/>
    </location>
</feature>
<evidence type="ECO:0000256" key="1">
    <source>
        <dbReference type="ARBA" id="ARBA00001966"/>
    </source>
</evidence>
<evidence type="ECO:0000256" key="2">
    <source>
        <dbReference type="ARBA" id="ARBA00022691"/>
    </source>
</evidence>
<dbReference type="Proteomes" id="UP000229641">
    <property type="component" value="Unassembled WGS sequence"/>
</dbReference>
<dbReference type="InterPro" id="IPR013785">
    <property type="entry name" value="Aldolase_TIM"/>
</dbReference>
<dbReference type="GO" id="GO:0003824">
    <property type="term" value="F:catalytic activity"/>
    <property type="evidence" value="ECO:0007669"/>
    <property type="project" value="InterPro"/>
</dbReference>
<dbReference type="AlphaFoldDB" id="A0A2H0M210"/>
<evidence type="ECO:0000313" key="8">
    <source>
        <dbReference type="Proteomes" id="UP000229641"/>
    </source>
</evidence>
<dbReference type="PANTHER" id="PTHR43432">
    <property type="entry name" value="SLR0285 PROTEIN"/>
    <property type="match status" value="1"/>
</dbReference>
<evidence type="ECO:0000256" key="3">
    <source>
        <dbReference type="ARBA" id="ARBA00022723"/>
    </source>
</evidence>
<dbReference type="CDD" id="cd01335">
    <property type="entry name" value="Radical_SAM"/>
    <property type="match status" value="1"/>
</dbReference>
<dbReference type="SFLD" id="SFLDG01084">
    <property type="entry name" value="Uncharacterised_Radical_SAM_Su"/>
    <property type="match status" value="1"/>
</dbReference>
<keyword evidence="3" id="KW-0479">Metal-binding</keyword>
<evidence type="ECO:0000313" key="7">
    <source>
        <dbReference type="EMBL" id="PIQ89765.1"/>
    </source>
</evidence>
<dbReference type="GO" id="GO:0051536">
    <property type="term" value="F:iron-sulfur cluster binding"/>
    <property type="evidence" value="ECO:0007669"/>
    <property type="project" value="UniProtKB-KW"/>
</dbReference>
<dbReference type="Gene3D" id="3.20.20.70">
    <property type="entry name" value="Aldolase class I"/>
    <property type="match status" value="1"/>
</dbReference>
<sequence>MQYIERKTLLYQSGVEYADFCLNHVEGCSHGCKYPCYAYMLKKRCGIVKNYDDWCKPKIVSNALELLDKEIPKYKSKIKYVHLCFSTDPFMYNQEQVCDLSLKIIDKLNLNKIRCTILTKGIFPKELGKRNGFSTNNEYGITLVSLDDEFRKDFEPNSAPFQNRIRSLEYLHEKGFKTWVSMEPYPTPNLIKQDLLEILEAVSFVDKIIFGRLNYSVKSSEFKYTKEFYNSLTLSVIKFCKKHNVDYHIKQGTQS</sequence>
<accession>A0A2H0M210</accession>
<protein>
    <submittedName>
        <fullName evidence="7">Radical SAM protein</fullName>
    </submittedName>
</protein>
<dbReference type="SFLD" id="SFLDS00029">
    <property type="entry name" value="Radical_SAM"/>
    <property type="match status" value="1"/>
</dbReference>
<keyword evidence="4" id="KW-0408">Iron</keyword>
<organism evidence="7 8">
    <name type="scientific">Candidatus Ghiorseimicrobium undicola</name>
    <dbReference type="NCBI Taxonomy" id="1974746"/>
    <lineage>
        <taxon>Bacteria</taxon>
        <taxon>Pseudomonadati</taxon>
        <taxon>Candidatus Omnitrophota</taxon>
        <taxon>Candidatus Ghiorseimicrobium</taxon>
    </lineage>
</organism>
<dbReference type="InterPro" id="IPR007197">
    <property type="entry name" value="rSAM"/>
</dbReference>
<proteinExistence type="predicted"/>
<evidence type="ECO:0000256" key="4">
    <source>
        <dbReference type="ARBA" id="ARBA00023004"/>
    </source>
</evidence>
<dbReference type="Pfam" id="PF04055">
    <property type="entry name" value="Radical_SAM"/>
    <property type="match status" value="1"/>
</dbReference>
<dbReference type="GO" id="GO:0046872">
    <property type="term" value="F:metal ion binding"/>
    <property type="evidence" value="ECO:0007669"/>
    <property type="project" value="UniProtKB-KW"/>
</dbReference>
<dbReference type="PANTHER" id="PTHR43432:SF6">
    <property type="entry name" value="RADICAL SAM CORE DOMAIN-CONTAINING PROTEIN"/>
    <property type="match status" value="1"/>
</dbReference>
<gene>
    <name evidence="7" type="ORF">COV72_01545</name>
</gene>
<comment type="caution">
    <text evidence="7">The sequence shown here is derived from an EMBL/GenBank/DDBJ whole genome shotgun (WGS) entry which is preliminary data.</text>
</comment>